<evidence type="ECO:0000313" key="3">
    <source>
        <dbReference type="Proteomes" id="UP001307889"/>
    </source>
</evidence>
<feature type="region of interest" description="Disordered" evidence="1">
    <location>
        <begin position="21"/>
        <end position="52"/>
    </location>
</feature>
<evidence type="ECO:0000256" key="1">
    <source>
        <dbReference type="SAM" id="MobiDB-lite"/>
    </source>
</evidence>
<feature type="compositionally biased region" description="Basic and acidic residues" evidence="1">
    <location>
        <begin position="21"/>
        <end position="34"/>
    </location>
</feature>
<protein>
    <submittedName>
        <fullName evidence="2">Uncharacterized protein</fullName>
    </submittedName>
</protein>
<reference evidence="2 3" key="1">
    <citation type="submission" date="2023-09" db="EMBL/GenBank/DDBJ databases">
        <title>Nesidiocoris tenuis whole genome shotgun sequence.</title>
        <authorList>
            <person name="Shibata T."/>
            <person name="Shimoda M."/>
            <person name="Kobayashi T."/>
            <person name="Uehara T."/>
        </authorList>
    </citation>
    <scope>NUCLEOTIDE SEQUENCE [LARGE SCALE GENOMIC DNA]</scope>
    <source>
        <strain evidence="2 3">Japan</strain>
    </source>
</reference>
<name>A0ABN7BF34_9HEMI</name>
<evidence type="ECO:0000313" key="2">
    <source>
        <dbReference type="EMBL" id="BET02981.1"/>
    </source>
</evidence>
<gene>
    <name evidence="2" type="ORF">NTJ_15799</name>
</gene>
<keyword evidence="3" id="KW-1185">Reference proteome</keyword>
<accession>A0ABN7BF34</accession>
<organism evidence="2 3">
    <name type="scientific">Nesidiocoris tenuis</name>
    <dbReference type="NCBI Taxonomy" id="355587"/>
    <lineage>
        <taxon>Eukaryota</taxon>
        <taxon>Metazoa</taxon>
        <taxon>Ecdysozoa</taxon>
        <taxon>Arthropoda</taxon>
        <taxon>Hexapoda</taxon>
        <taxon>Insecta</taxon>
        <taxon>Pterygota</taxon>
        <taxon>Neoptera</taxon>
        <taxon>Paraneoptera</taxon>
        <taxon>Hemiptera</taxon>
        <taxon>Heteroptera</taxon>
        <taxon>Panheteroptera</taxon>
        <taxon>Cimicomorpha</taxon>
        <taxon>Miridae</taxon>
        <taxon>Dicyphina</taxon>
        <taxon>Nesidiocoris</taxon>
    </lineage>
</organism>
<sequence>MATLHLSSNLPLFGYREQSEVPLARDHVRSRSDQSTDDNPAHASRTTSTKKGRRTYFVSELKIPRSSYGRMPNDCFVNAKDLEKKHSRQVKGIYRRTVFAIW</sequence>
<proteinExistence type="predicted"/>
<dbReference type="EMBL" id="AP028923">
    <property type="protein sequence ID" value="BET02981.1"/>
    <property type="molecule type" value="Genomic_DNA"/>
</dbReference>
<dbReference type="Proteomes" id="UP001307889">
    <property type="component" value="Chromosome 15"/>
</dbReference>